<dbReference type="EMBL" id="UINC01054616">
    <property type="protein sequence ID" value="SVB72543.1"/>
    <property type="molecule type" value="Genomic_DNA"/>
</dbReference>
<name>A0A382GD75_9ZZZZ</name>
<evidence type="ECO:0000313" key="1">
    <source>
        <dbReference type="EMBL" id="SVB72543.1"/>
    </source>
</evidence>
<proteinExistence type="predicted"/>
<organism evidence="1">
    <name type="scientific">marine metagenome</name>
    <dbReference type="NCBI Taxonomy" id="408172"/>
    <lineage>
        <taxon>unclassified sequences</taxon>
        <taxon>metagenomes</taxon>
        <taxon>ecological metagenomes</taxon>
    </lineage>
</organism>
<feature type="non-terminal residue" evidence="1">
    <location>
        <position position="25"/>
    </location>
</feature>
<dbReference type="AlphaFoldDB" id="A0A382GD75"/>
<accession>A0A382GD75</accession>
<protein>
    <submittedName>
        <fullName evidence="1">Uncharacterized protein</fullName>
    </submittedName>
</protein>
<sequence>MNSLKVLKFQVGNAKLLAIQDSDTG</sequence>
<reference evidence="1" key="1">
    <citation type="submission" date="2018-05" db="EMBL/GenBank/DDBJ databases">
        <authorList>
            <person name="Lanie J.A."/>
            <person name="Ng W.-L."/>
            <person name="Kazmierczak K.M."/>
            <person name="Andrzejewski T.M."/>
            <person name="Davidsen T.M."/>
            <person name="Wayne K.J."/>
            <person name="Tettelin H."/>
            <person name="Glass J.I."/>
            <person name="Rusch D."/>
            <person name="Podicherti R."/>
            <person name="Tsui H.-C.T."/>
            <person name="Winkler M.E."/>
        </authorList>
    </citation>
    <scope>NUCLEOTIDE SEQUENCE</scope>
</reference>
<gene>
    <name evidence="1" type="ORF">METZ01_LOCUS225397</name>
</gene>